<evidence type="ECO:0000313" key="2">
    <source>
        <dbReference type="Proteomes" id="UP000063781"/>
    </source>
</evidence>
<dbReference type="RefSeq" id="WP_067632648.1">
    <property type="nucleotide sequence ID" value="NZ_CP013213.1"/>
</dbReference>
<dbReference type="AlphaFoldDB" id="A0A0X8H0J9"/>
<sequence>MTKSNSKYMYSFVLDYLVGNKDRMDFDLDFNYYLIKHFPAMHRRNEYEADCFAYYLEEEGYDVSENLSDTQHKALIKKQWKQFVEETGVKVK</sequence>
<name>A0A0X8H0J9_9FIRM</name>
<proteinExistence type="predicted"/>
<accession>A0A0X8H0J9</accession>
<organism evidence="1 2">
    <name type="scientific">Erysipelothrix larvae</name>
    <dbReference type="NCBI Taxonomy" id="1514105"/>
    <lineage>
        <taxon>Bacteria</taxon>
        <taxon>Bacillati</taxon>
        <taxon>Bacillota</taxon>
        <taxon>Erysipelotrichia</taxon>
        <taxon>Erysipelotrichales</taxon>
        <taxon>Erysipelotrichaceae</taxon>
        <taxon>Erysipelothrix</taxon>
    </lineage>
</organism>
<gene>
    <name evidence="1" type="ORF">AOC36_06565</name>
</gene>
<dbReference type="Proteomes" id="UP000063781">
    <property type="component" value="Chromosome"/>
</dbReference>
<keyword evidence="2" id="KW-1185">Reference proteome</keyword>
<dbReference type="OrthoDB" id="1788105at2"/>
<dbReference type="EMBL" id="CP013213">
    <property type="protein sequence ID" value="AMC93659.1"/>
    <property type="molecule type" value="Genomic_DNA"/>
</dbReference>
<protein>
    <submittedName>
        <fullName evidence="1">Uncharacterized protein</fullName>
    </submittedName>
</protein>
<dbReference type="KEGG" id="erl:AOC36_06565"/>
<reference evidence="1 2" key="1">
    <citation type="submission" date="2015-10" db="EMBL/GenBank/DDBJ databases">
        <title>Erysipelothrix larvae sp. LV19 isolated from the larval gut of the rhinoceros beetle, Trypoxylus dichotomus.</title>
        <authorList>
            <person name="Lim S."/>
            <person name="Kim B.-C."/>
        </authorList>
    </citation>
    <scope>NUCLEOTIDE SEQUENCE [LARGE SCALE GENOMIC DNA]</scope>
    <source>
        <strain evidence="1 2">LV19</strain>
    </source>
</reference>
<evidence type="ECO:0000313" key="1">
    <source>
        <dbReference type="EMBL" id="AMC93659.1"/>
    </source>
</evidence>